<dbReference type="InterPro" id="IPR000772">
    <property type="entry name" value="Ricin_B_lectin"/>
</dbReference>
<dbReference type="OrthoDB" id="6770063at2759"/>
<evidence type="ECO:0000313" key="4">
    <source>
        <dbReference type="EMBL" id="OQS04557.1"/>
    </source>
</evidence>
<dbReference type="InterPro" id="IPR035992">
    <property type="entry name" value="Ricin_B-like_lectins"/>
</dbReference>
<evidence type="ECO:0000313" key="5">
    <source>
        <dbReference type="Proteomes" id="UP000243217"/>
    </source>
</evidence>
<dbReference type="SMART" id="SM00458">
    <property type="entry name" value="RICIN"/>
    <property type="match status" value="2"/>
</dbReference>
<organism evidence="3">
    <name type="scientific">Thraustotheca clavata</name>
    <dbReference type="NCBI Taxonomy" id="74557"/>
    <lineage>
        <taxon>Eukaryota</taxon>
        <taxon>Sar</taxon>
        <taxon>Stramenopiles</taxon>
        <taxon>Oomycota</taxon>
        <taxon>Saprolegniomycetes</taxon>
        <taxon>Saprolegniales</taxon>
        <taxon>Achlyaceae</taxon>
        <taxon>Thraustotheca</taxon>
    </lineage>
</organism>
<accession>A0A0A7CLZ9</accession>
<feature type="chain" id="PRO_5002027274" evidence="1">
    <location>
        <begin position="19"/>
        <end position="297"/>
    </location>
</feature>
<feature type="domain" description="Ricin B lectin" evidence="2">
    <location>
        <begin position="38"/>
        <end position="158"/>
    </location>
</feature>
<evidence type="ECO:0000256" key="1">
    <source>
        <dbReference type="SAM" id="SignalP"/>
    </source>
</evidence>
<protein>
    <submittedName>
        <fullName evidence="3">Secreted protein</fullName>
    </submittedName>
</protein>
<dbReference type="Gene3D" id="2.80.10.50">
    <property type="match status" value="2"/>
</dbReference>
<dbReference type="SUPFAM" id="SSF50370">
    <property type="entry name" value="Ricin B-like lectins"/>
    <property type="match status" value="2"/>
</dbReference>
<proteinExistence type="predicted"/>
<dbReference type="PROSITE" id="PS50231">
    <property type="entry name" value="RICIN_B_LECTIN"/>
    <property type="match status" value="2"/>
</dbReference>
<evidence type="ECO:0000259" key="2">
    <source>
        <dbReference type="SMART" id="SM00458"/>
    </source>
</evidence>
<dbReference type="AlphaFoldDB" id="A0A0A7CLZ9"/>
<dbReference type="EMBL" id="JNBS01000595">
    <property type="protein sequence ID" value="OQS04557.1"/>
    <property type="molecule type" value="Genomic_DNA"/>
</dbReference>
<evidence type="ECO:0000313" key="3">
    <source>
        <dbReference type="EMBL" id="AIG55485.1"/>
    </source>
</evidence>
<keyword evidence="5" id="KW-1185">Reference proteome</keyword>
<keyword evidence="1" id="KW-0732">Signal</keyword>
<feature type="signal peptide" evidence="1">
    <location>
        <begin position="1"/>
        <end position="18"/>
    </location>
</feature>
<feature type="domain" description="Ricin B lectin" evidence="2">
    <location>
        <begin position="170"/>
        <end position="290"/>
    </location>
</feature>
<dbReference type="Proteomes" id="UP000243217">
    <property type="component" value="Unassembled WGS sequence"/>
</dbReference>
<dbReference type="Pfam" id="PF00652">
    <property type="entry name" value="Ricin_B_lectin"/>
    <property type="match status" value="2"/>
</dbReference>
<name>A0A0A7CLZ9_9STRA</name>
<dbReference type="EMBL" id="KM038024">
    <property type="protein sequence ID" value="AIG55485.1"/>
    <property type="molecule type" value="Genomic_DNA"/>
</dbReference>
<reference evidence="3 5" key="1">
    <citation type="journal article" date="2014" name="Genome Biol. Evol.">
        <title>The secreted proteins of Achlya hypogyna and Thraustotheca clavata identify the ancestral oomycete secretome and reveal gene acquisitions by horizontal gene transfer.</title>
        <authorList>
            <person name="Misner I."/>
            <person name="Blouin N."/>
            <person name="Leonard G."/>
            <person name="Richards T.A."/>
            <person name="Lane C.E."/>
        </authorList>
    </citation>
    <scope>NUCLEOTIDE SEQUENCE</scope>
    <source>
        <strain evidence="3 5">ATCC 34112</strain>
    </source>
</reference>
<gene>
    <name evidence="4" type="ORF">THRCLA_03219</name>
</gene>
<sequence length="297" mass="32911">MVSVQALFLGLAFAAINAEPDTDCPTAKPTPCPTGMPVPADRRFCSQNQHAISEYNGDLYSDVLRKNDNELFSYDPSTKLIKSKSGGKCLDVSIDGASKYQLHTWDCDASNKNQQWSYDEPGHTIRHLGHSGICLSNDANSPGKKAFVEPCNNSFNQYFGECASTSNVHVTFQTCSANKVLSEGWTGLWANTAQGTINEIFEYDASLQHIIAKSNHQCLDAFSTGNGKFGLHTYDCDVSNQNQKWILESNRVKHAVHPNLCLDADPTDPLHKAQVWECFPNNNNQCWKINRLESTEA</sequence>